<evidence type="ECO:0000313" key="2">
    <source>
        <dbReference type="EMBL" id="QDT17238.1"/>
    </source>
</evidence>
<gene>
    <name evidence="2" type="ORF">CA12_33510</name>
</gene>
<dbReference type="Gene3D" id="2.40.50.140">
    <property type="entry name" value="Nucleic acid-binding proteins"/>
    <property type="match status" value="1"/>
</dbReference>
<organism evidence="2 3">
    <name type="scientific">Alienimonas californiensis</name>
    <dbReference type="NCBI Taxonomy" id="2527989"/>
    <lineage>
        <taxon>Bacteria</taxon>
        <taxon>Pseudomonadati</taxon>
        <taxon>Planctomycetota</taxon>
        <taxon>Planctomycetia</taxon>
        <taxon>Planctomycetales</taxon>
        <taxon>Planctomycetaceae</taxon>
        <taxon>Alienimonas</taxon>
    </lineage>
</organism>
<dbReference type="RefSeq" id="WP_145360125.1">
    <property type="nucleotide sequence ID" value="NZ_CP036265.1"/>
</dbReference>
<keyword evidence="3" id="KW-1185">Reference proteome</keyword>
<reference evidence="2 3" key="1">
    <citation type="submission" date="2019-02" db="EMBL/GenBank/DDBJ databases">
        <title>Deep-cultivation of Planctomycetes and their phenomic and genomic characterization uncovers novel biology.</title>
        <authorList>
            <person name="Wiegand S."/>
            <person name="Jogler M."/>
            <person name="Boedeker C."/>
            <person name="Pinto D."/>
            <person name="Vollmers J."/>
            <person name="Rivas-Marin E."/>
            <person name="Kohn T."/>
            <person name="Peeters S.H."/>
            <person name="Heuer A."/>
            <person name="Rast P."/>
            <person name="Oberbeckmann S."/>
            <person name="Bunk B."/>
            <person name="Jeske O."/>
            <person name="Meyerdierks A."/>
            <person name="Storesund J.E."/>
            <person name="Kallscheuer N."/>
            <person name="Luecker S."/>
            <person name="Lage O.M."/>
            <person name="Pohl T."/>
            <person name="Merkel B.J."/>
            <person name="Hornburger P."/>
            <person name="Mueller R.-W."/>
            <person name="Bruemmer F."/>
            <person name="Labrenz M."/>
            <person name="Spormann A.M."/>
            <person name="Op den Camp H."/>
            <person name="Overmann J."/>
            <person name="Amann R."/>
            <person name="Jetten M.S.M."/>
            <person name="Mascher T."/>
            <person name="Medema M.H."/>
            <person name="Devos D.P."/>
            <person name="Kaster A.-K."/>
            <person name="Ovreas L."/>
            <person name="Rohde M."/>
            <person name="Galperin M.Y."/>
            <person name="Jogler C."/>
        </authorList>
    </citation>
    <scope>NUCLEOTIDE SEQUENCE [LARGE SCALE GENOMIC DNA]</scope>
    <source>
        <strain evidence="2 3">CA12</strain>
    </source>
</reference>
<dbReference type="AlphaFoldDB" id="A0A517PCY0"/>
<protein>
    <recommendedName>
        <fullName evidence="4">NfeD-like C-terminal domain-containing protein</fullName>
    </recommendedName>
</protein>
<keyword evidence="1" id="KW-0472">Membrane</keyword>
<evidence type="ECO:0000256" key="1">
    <source>
        <dbReference type="SAM" id="Phobius"/>
    </source>
</evidence>
<dbReference type="Proteomes" id="UP000318741">
    <property type="component" value="Chromosome"/>
</dbReference>
<proteinExistence type="predicted"/>
<evidence type="ECO:0000313" key="3">
    <source>
        <dbReference type="Proteomes" id="UP000318741"/>
    </source>
</evidence>
<accession>A0A517PCY0</accession>
<dbReference type="KEGG" id="acaf:CA12_33510"/>
<feature type="transmembrane region" description="Helical" evidence="1">
    <location>
        <begin position="67"/>
        <end position="89"/>
    </location>
</feature>
<feature type="transmembrane region" description="Helical" evidence="1">
    <location>
        <begin position="96"/>
        <end position="119"/>
    </location>
</feature>
<name>A0A517PCY0_9PLAN</name>
<dbReference type="InterPro" id="IPR012340">
    <property type="entry name" value="NA-bd_OB-fold"/>
</dbReference>
<keyword evidence="1" id="KW-1133">Transmembrane helix</keyword>
<dbReference type="OrthoDB" id="289477at2"/>
<keyword evidence="1" id="KW-0812">Transmembrane</keyword>
<sequence length="199" mass="20165">MFTVYTVLALAGGTLLLCQVVATLLGLGGDFEADFDADTPDFDTPDLDVPDADAGDQGGDHSGHGSFVGALSLRALTAAATFAGLFGLIGSELRWAGWLTALAALLGGAAGLVAVSWVMRQLHRLGADGTVTTEGVAGCYGTVYVRVPADRSGVGKVLLEYAGRTVEMAAVTDGPELPSGTKIVVRDLAGPNTADVAAI</sequence>
<evidence type="ECO:0008006" key="4">
    <source>
        <dbReference type="Google" id="ProtNLM"/>
    </source>
</evidence>
<dbReference type="EMBL" id="CP036265">
    <property type="protein sequence ID" value="QDT17238.1"/>
    <property type="molecule type" value="Genomic_DNA"/>
</dbReference>